<dbReference type="Pfam" id="PF00176">
    <property type="entry name" value="SNF2-rel_dom"/>
    <property type="match status" value="1"/>
</dbReference>
<reference evidence="6 7" key="1">
    <citation type="submission" date="2017-12" db="EMBL/GenBank/DDBJ databases">
        <title>Comparative genomics of Botrytis spp.</title>
        <authorList>
            <person name="Valero-Jimenez C.A."/>
            <person name="Tapia P."/>
            <person name="Veloso J."/>
            <person name="Silva-Moreno E."/>
            <person name="Staats M."/>
            <person name="Valdes J.H."/>
            <person name="Van Kan J.A.L."/>
        </authorList>
    </citation>
    <scope>NUCLEOTIDE SEQUENCE [LARGE SCALE GENOMIC DNA]</scope>
    <source>
        <strain evidence="6 7">MUCL11595</strain>
    </source>
</reference>
<evidence type="ECO:0000313" key="6">
    <source>
        <dbReference type="EMBL" id="TGO58161.1"/>
    </source>
</evidence>
<dbReference type="Pfam" id="PF00271">
    <property type="entry name" value="Helicase_C"/>
    <property type="match status" value="1"/>
</dbReference>
<dbReference type="GO" id="GO:0005634">
    <property type="term" value="C:nucleus"/>
    <property type="evidence" value="ECO:0007669"/>
    <property type="project" value="TreeGrafter"/>
</dbReference>
<dbReference type="InterPro" id="IPR049730">
    <property type="entry name" value="SNF2/RAD54-like_C"/>
</dbReference>
<keyword evidence="2" id="KW-0378">Hydrolase</keyword>
<accession>A0A4Z1I995</accession>
<feature type="region of interest" description="Disordered" evidence="4">
    <location>
        <begin position="1173"/>
        <end position="1197"/>
    </location>
</feature>
<dbReference type="PANTHER" id="PTHR45626">
    <property type="entry name" value="TRANSCRIPTION TERMINATION FACTOR 2-RELATED"/>
    <property type="match status" value="1"/>
</dbReference>
<feature type="compositionally biased region" description="Polar residues" evidence="4">
    <location>
        <begin position="35"/>
        <end position="53"/>
    </location>
</feature>
<dbReference type="Proteomes" id="UP000297527">
    <property type="component" value="Unassembled WGS sequence"/>
</dbReference>
<feature type="compositionally biased region" description="Polar residues" evidence="4">
    <location>
        <begin position="631"/>
        <end position="643"/>
    </location>
</feature>
<dbReference type="OrthoDB" id="2801544at2759"/>
<name>A0A4Z1I995_9HELO</name>
<protein>
    <recommendedName>
        <fullName evidence="5">Helicase C-terminal domain-containing protein</fullName>
    </recommendedName>
</protein>
<dbReference type="InterPro" id="IPR027417">
    <property type="entry name" value="P-loop_NTPase"/>
</dbReference>
<dbReference type="SUPFAM" id="SSF52540">
    <property type="entry name" value="P-loop containing nucleoside triphosphate hydrolases"/>
    <property type="match status" value="2"/>
</dbReference>
<evidence type="ECO:0000256" key="4">
    <source>
        <dbReference type="SAM" id="MobiDB-lite"/>
    </source>
</evidence>
<dbReference type="PANTHER" id="PTHR45626:SF51">
    <property type="entry name" value="SNF2-RELATED DOMAIN-CONTAINING PROTEIN"/>
    <property type="match status" value="1"/>
</dbReference>
<evidence type="ECO:0000259" key="5">
    <source>
        <dbReference type="PROSITE" id="PS51194"/>
    </source>
</evidence>
<feature type="region of interest" description="Disordered" evidence="4">
    <location>
        <begin position="615"/>
        <end position="645"/>
    </location>
</feature>
<dbReference type="EMBL" id="PQXN01000058">
    <property type="protein sequence ID" value="TGO58161.1"/>
    <property type="molecule type" value="Genomic_DNA"/>
</dbReference>
<dbReference type="InterPro" id="IPR000330">
    <property type="entry name" value="SNF2_N"/>
</dbReference>
<feature type="compositionally biased region" description="Acidic residues" evidence="4">
    <location>
        <begin position="1338"/>
        <end position="1357"/>
    </location>
</feature>
<organism evidence="6 7">
    <name type="scientific">Botryotinia convoluta</name>
    <dbReference type="NCBI Taxonomy" id="54673"/>
    <lineage>
        <taxon>Eukaryota</taxon>
        <taxon>Fungi</taxon>
        <taxon>Dikarya</taxon>
        <taxon>Ascomycota</taxon>
        <taxon>Pezizomycotina</taxon>
        <taxon>Leotiomycetes</taxon>
        <taxon>Helotiales</taxon>
        <taxon>Sclerotiniaceae</taxon>
        <taxon>Botryotinia</taxon>
    </lineage>
</organism>
<proteinExistence type="predicted"/>
<gene>
    <name evidence="6" type="ORF">BCON_0058g00440</name>
</gene>
<feature type="region of interest" description="Disordered" evidence="4">
    <location>
        <begin position="25"/>
        <end position="66"/>
    </location>
</feature>
<feature type="compositionally biased region" description="Polar residues" evidence="4">
    <location>
        <begin position="1410"/>
        <end position="1423"/>
    </location>
</feature>
<evidence type="ECO:0000313" key="7">
    <source>
        <dbReference type="Proteomes" id="UP000297527"/>
    </source>
</evidence>
<feature type="compositionally biased region" description="Polar residues" evidence="4">
    <location>
        <begin position="1447"/>
        <end position="1463"/>
    </location>
</feature>
<keyword evidence="7" id="KW-1185">Reference proteome</keyword>
<evidence type="ECO:0000256" key="1">
    <source>
        <dbReference type="ARBA" id="ARBA00022741"/>
    </source>
</evidence>
<feature type="region of interest" description="Disordered" evidence="4">
    <location>
        <begin position="1291"/>
        <end position="1516"/>
    </location>
</feature>
<feature type="compositionally biased region" description="Acidic residues" evidence="4">
    <location>
        <begin position="1480"/>
        <end position="1502"/>
    </location>
</feature>
<sequence length="1516" mass="169384">MAPPTPIGDDPLKVKESIGMKSIWNNMKNGAARQNPDTKNWSTHQNRSDSSFAALSPPSRSSISGSNNSCFSDLKNYIPAGSIRIHKHECSLLTEEAFTCRSWHAFHLPSDIINFQQSILYLPNTVQGQLLRSAALAEYTGIHNAGWIRMEFKAKDKNSGQVRVYILPDDIGNAVLDRSMKQLRKGMEALLDKLDVSNAAWQGTWSDDTPIQHINSELDENDTADTISLFDIFNSLPSPKPDPGVIVGDNHVQDAMRSLLAGNVQGLNPNTQMYPYQCQTAAMMLQRETQPGYIMDPRLRKIQDQYGQSFYCDLSANVCLRAPRHYEAPRGGICAENMGLGKTLICLALILSTKYLRSQMPDEHSIDSIPQRKKTASLLDMCASTIGRQGIPWEIVLGKMESEGELGFSQMHAALHRGIGYYWYEPDPPARETRRPITPTKRKIWLAKSTLVVVPPNLVHQWIREIEKHTTSLSYLVINDMKIQVPAAHELAKYDIILFSRRRFEREAAEETLTSPQSTTTCEHCLGSPEASNCSCEISPESGPAEVFKYRSPLRDLHFKRLITDEGHGFGNVTKSGQSNAIIMIDFLHLDARWIISGTPTNGLHGKDIEFSRTYEPRNHDTKSMGPESAKTPSEKSCTNSKGVSIEQETKDLEKLGNILKSYLKARPWANTAMVGDQASWLDLVIKPRYNRKIHGDPGILKSTLESMIIRHTTRDIAEQLRLPPLNKKIVYLEGCFQDKLSLNIFSMMITINAVTSEREGVDYFFHPKNRRVLLTLFSNLRQASFTWSGYTKAMIENSLQTAEKFLAKHDINPEDKKLLQEAIRVGELALSNGIFTVISQLHEMAMYVQNPLQEEIRRAWALDYHDGNPTLMGASMICAAKEAFYTYRRGGLDVPSDSVFDTAKLTNFAENLMHRIAVNADIDPVEFKITQAGFTDHRPSASLDISTAVKNSMWKGSTISSTASSKLSYLMDQIFFHHEKEKIIVFYEAENVGYYIAQALKCVNIEHLVYTKRDPTSERSKCVAKFNSVAGFRVMLMDVNQAAFGLDMSAASRIYFVNPVFSPQVEAQAIKRSHRIGQLRPVHVETLVLKGSIEEVILTRRSTLNGQEHTHLKNILDDQTIYDGIKNVRFYPIASGNLPGPEQFAPLSYPQLAFEKFNNSLNDANKDIVPTTESKTLEPLPSQLTESRHSVSGGETARNVARLGNLRHILGYDISDLILATYKRGLRERIHEQEMGLGRWIDGLMVSHRVVNTSPSGETGSFYSARGVEFGTTIQPGLTTEPIQPLLEDEEAEENDHKNEEDHLESLCTKPMKTGSSGNGRHNELMMQSKVSREWAETEAEEDDKEETEQDREEQGEERGPMQGNEASYTSNHPRRHENQSHNSAQTLNLEDRIKEMVEATAMMRGSASRPSDSGPSASWPSASILGGIGPSARAPSIWETLEFGQITSGKSTSTPPNTSLTADEPESEELTAAIAEDVANEEDEDMEDAEVADDPEDEATGAESDASHGNLYDA</sequence>
<evidence type="ECO:0000256" key="3">
    <source>
        <dbReference type="ARBA" id="ARBA00022840"/>
    </source>
</evidence>
<keyword evidence="3" id="KW-0067">ATP-binding</keyword>
<dbReference type="GO" id="GO:0005524">
    <property type="term" value="F:ATP binding"/>
    <property type="evidence" value="ECO:0007669"/>
    <property type="project" value="UniProtKB-KW"/>
</dbReference>
<dbReference type="GO" id="GO:0006281">
    <property type="term" value="P:DNA repair"/>
    <property type="evidence" value="ECO:0007669"/>
    <property type="project" value="TreeGrafter"/>
</dbReference>
<dbReference type="CDD" id="cd18793">
    <property type="entry name" value="SF2_C_SNF"/>
    <property type="match status" value="1"/>
</dbReference>
<dbReference type="PROSITE" id="PS51194">
    <property type="entry name" value="HELICASE_CTER"/>
    <property type="match status" value="1"/>
</dbReference>
<feature type="compositionally biased region" description="Basic and acidic residues" evidence="4">
    <location>
        <begin position="1296"/>
        <end position="1306"/>
    </location>
</feature>
<comment type="caution">
    <text evidence="6">The sequence shown here is derived from an EMBL/GenBank/DDBJ whole genome shotgun (WGS) entry which is preliminary data.</text>
</comment>
<dbReference type="GO" id="GO:0008094">
    <property type="term" value="F:ATP-dependent activity, acting on DNA"/>
    <property type="evidence" value="ECO:0007669"/>
    <property type="project" value="TreeGrafter"/>
</dbReference>
<dbReference type="InterPro" id="IPR050628">
    <property type="entry name" value="SNF2_RAD54_helicase_TF"/>
</dbReference>
<keyword evidence="1" id="KW-0547">Nucleotide-binding</keyword>
<dbReference type="GO" id="GO:0016787">
    <property type="term" value="F:hydrolase activity"/>
    <property type="evidence" value="ECO:0007669"/>
    <property type="project" value="UniProtKB-KW"/>
</dbReference>
<feature type="compositionally biased region" description="Low complexity" evidence="4">
    <location>
        <begin position="56"/>
        <end position="66"/>
    </location>
</feature>
<dbReference type="InterPro" id="IPR001650">
    <property type="entry name" value="Helicase_C-like"/>
</dbReference>
<feature type="domain" description="Helicase C-terminal" evidence="5">
    <location>
        <begin position="971"/>
        <end position="1130"/>
    </location>
</feature>
<evidence type="ECO:0000256" key="2">
    <source>
        <dbReference type="ARBA" id="ARBA00022801"/>
    </source>
</evidence>
<dbReference type="Gene3D" id="3.40.50.300">
    <property type="entry name" value="P-loop containing nucleotide triphosphate hydrolases"/>
    <property type="match status" value="2"/>
</dbReference>